<dbReference type="EMBL" id="SNWD01000002">
    <property type="protein sequence ID" value="TDN85401.1"/>
    <property type="molecule type" value="Genomic_DNA"/>
</dbReference>
<dbReference type="RefSeq" id="WP_133494350.1">
    <property type="nucleotide sequence ID" value="NZ_BMLU01000002.1"/>
</dbReference>
<protein>
    <recommendedName>
        <fullName evidence="3">HAD family hydrolase</fullName>
    </recommendedName>
</protein>
<proteinExistence type="predicted"/>
<evidence type="ECO:0000313" key="2">
    <source>
        <dbReference type="Proteomes" id="UP000295493"/>
    </source>
</evidence>
<dbReference type="AlphaFoldDB" id="A0A4R6FUA5"/>
<accession>A0A4R6FUA5</accession>
<dbReference type="OrthoDB" id="7192139at2"/>
<name>A0A4R6FUA5_9SPHN</name>
<reference evidence="1 2" key="1">
    <citation type="submission" date="2019-03" db="EMBL/GenBank/DDBJ databases">
        <title>Genomic Encyclopedia of Type Strains, Phase IV (KMG-IV): sequencing the most valuable type-strain genomes for metagenomic binning, comparative biology and taxonomic classification.</title>
        <authorList>
            <person name="Goeker M."/>
        </authorList>
    </citation>
    <scope>NUCLEOTIDE SEQUENCE [LARGE SCALE GENOMIC DNA]</scope>
    <source>
        <strain evidence="1 2">DSM 25059</strain>
    </source>
</reference>
<evidence type="ECO:0000313" key="1">
    <source>
        <dbReference type="EMBL" id="TDN85401.1"/>
    </source>
</evidence>
<comment type="caution">
    <text evidence="1">The sequence shown here is derived from an EMBL/GenBank/DDBJ whole genome shotgun (WGS) entry which is preliminary data.</text>
</comment>
<dbReference type="SUPFAM" id="SSF56784">
    <property type="entry name" value="HAD-like"/>
    <property type="match status" value="1"/>
</dbReference>
<keyword evidence="2" id="KW-1185">Reference proteome</keyword>
<dbReference type="InterPro" id="IPR036412">
    <property type="entry name" value="HAD-like_sf"/>
</dbReference>
<evidence type="ECO:0008006" key="3">
    <source>
        <dbReference type="Google" id="ProtNLM"/>
    </source>
</evidence>
<sequence length="215" mass="23952">MRPLLITDCDEVLLHMVRHFGAWLDEAHDIDFHIEHGSFEQAIRRRPSGDPVPAEEMWSLISGFFPGQMDRQTLVPHAETALRTISGVADIVILTNLQDHCRTHRIDQLATHGIRHRVECNQGGKGSPVARLVAEFGNPVTVFVDDLATHHQSVAEHAPEVHRLHMVAEPALAPHIPAAPHAHARIDDWRAACDWILARFLGAPAALDPQEDGRQ</sequence>
<dbReference type="Proteomes" id="UP000295493">
    <property type="component" value="Unassembled WGS sequence"/>
</dbReference>
<gene>
    <name evidence="1" type="ORF">EV664_102107</name>
</gene>
<organism evidence="1 2">
    <name type="scientific">Stakelama pacifica</name>
    <dbReference type="NCBI Taxonomy" id="517720"/>
    <lineage>
        <taxon>Bacteria</taxon>
        <taxon>Pseudomonadati</taxon>
        <taxon>Pseudomonadota</taxon>
        <taxon>Alphaproteobacteria</taxon>
        <taxon>Sphingomonadales</taxon>
        <taxon>Sphingomonadaceae</taxon>
        <taxon>Stakelama</taxon>
    </lineage>
</organism>